<protein>
    <submittedName>
        <fullName evidence="1">Uncharacterized protein</fullName>
    </submittedName>
</protein>
<evidence type="ECO:0000313" key="1">
    <source>
        <dbReference type="EMBL" id="MYC96357.1"/>
    </source>
</evidence>
<accession>A0A6B1DBG8</accession>
<proteinExistence type="predicted"/>
<organism evidence="1">
    <name type="scientific">Caldilineaceae bacterium SB0661_bin_32</name>
    <dbReference type="NCBI Taxonomy" id="2605255"/>
    <lineage>
        <taxon>Bacteria</taxon>
        <taxon>Bacillati</taxon>
        <taxon>Chloroflexota</taxon>
        <taxon>Caldilineae</taxon>
        <taxon>Caldilineales</taxon>
        <taxon>Caldilineaceae</taxon>
    </lineage>
</organism>
<name>A0A6B1DBG8_9CHLR</name>
<gene>
    <name evidence="1" type="ORF">F4X14_15445</name>
</gene>
<dbReference type="AlphaFoldDB" id="A0A6B1DBG8"/>
<comment type="caution">
    <text evidence="1">The sequence shown here is derived from an EMBL/GenBank/DDBJ whole genome shotgun (WGS) entry which is preliminary data.</text>
</comment>
<reference evidence="1" key="1">
    <citation type="submission" date="2019-09" db="EMBL/GenBank/DDBJ databases">
        <title>Characterisation of the sponge microbiome using genome-centric metagenomics.</title>
        <authorList>
            <person name="Engelberts J.P."/>
            <person name="Robbins S.J."/>
            <person name="De Goeij J.M."/>
            <person name="Aranda M."/>
            <person name="Bell S.C."/>
            <person name="Webster N.S."/>
        </authorList>
    </citation>
    <scope>NUCLEOTIDE SEQUENCE</scope>
    <source>
        <strain evidence="1">SB0661_bin_32</strain>
    </source>
</reference>
<sequence length="31" mass="3724">MLRPCIQLRELPNNYGGWSSVFKGYAPWRKR</sequence>
<dbReference type="EMBL" id="VXMH01000077">
    <property type="protein sequence ID" value="MYC96357.1"/>
    <property type="molecule type" value="Genomic_DNA"/>
</dbReference>